<dbReference type="AlphaFoldDB" id="A0A3S1CVA8"/>
<protein>
    <recommendedName>
        <fullName evidence="1">Copper-binding protein MbnP-like domain-containing protein</fullName>
    </recommendedName>
</protein>
<dbReference type="PROSITE" id="PS51257">
    <property type="entry name" value="PROKAR_LIPOPROTEIN"/>
    <property type="match status" value="1"/>
</dbReference>
<name>A0A3S1CVA8_9BACT</name>
<sequence>MYNIKHSILTAIAAASFLTACKKDDAAAPAGDNTVKSTLSIQFDNIAGDRNLQLNTGVYTNAAGEKFTVERLKYYITNIKAKKSNGEEYVVPKDSSYFLVSEAEPASQFVKVKVPEGEYSSVSFILGVDSLSSVMDIRKRTGVLDPSGGMDEGMYWEWNMGYIFFKMEGTSDAAPADPSGRHNFRYHIGGFGGYNAPTLNNIKTITIDLTAGGVAKVRQGREANVHLMVDILKMFNGTTNVSIAAYPSVMFGDFSKNIADNYTQMFHHDHTEN</sequence>
<gene>
    <name evidence="2" type="ORF">ECE50_009935</name>
</gene>
<accession>A0A3S1CVA8</accession>
<reference evidence="2" key="1">
    <citation type="submission" date="2020-05" db="EMBL/GenBank/DDBJ databases">
        <title>Chitinophaga laudate sp. nov., isolated from a tropical peat swamp.</title>
        <authorList>
            <person name="Goh C.B.S."/>
            <person name="Lee M.S."/>
            <person name="Parimannan S."/>
            <person name="Pasbakhsh P."/>
            <person name="Yule C.M."/>
            <person name="Rajandas H."/>
            <person name="Loke S."/>
            <person name="Croft L."/>
            <person name="Tan J.B.L."/>
        </authorList>
    </citation>
    <scope>NUCLEOTIDE SEQUENCE</scope>
    <source>
        <strain evidence="2">Mgbs1</strain>
    </source>
</reference>
<comment type="caution">
    <text evidence="2">The sequence shown here is derived from an EMBL/GenBank/DDBJ whole genome shotgun (WGS) entry which is preliminary data.</text>
</comment>
<evidence type="ECO:0000259" key="1">
    <source>
        <dbReference type="Pfam" id="PF20243"/>
    </source>
</evidence>
<dbReference type="OrthoDB" id="1422031at2"/>
<feature type="domain" description="Copper-binding protein MbnP-like" evidence="1">
    <location>
        <begin position="37"/>
        <end position="250"/>
    </location>
</feature>
<evidence type="ECO:0000313" key="3">
    <source>
        <dbReference type="Proteomes" id="UP000281028"/>
    </source>
</evidence>
<proteinExistence type="predicted"/>
<dbReference type="Proteomes" id="UP000281028">
    <property type="component" value="Unassembled WGS sequence"/>
</dbReference>
<keyword evidence="3" id="KW-1185">Reference proteome</keyword>
<evidence type="ECO:0000313" key="2">
    <source>
        <dbReference type="EMBL" id="NSL87150.1"/>
    </source>
</evidence>
<dbReference type="InterPro" id="IPR046863">
    <property type="entry name" value="MbnP-like_dom"/>
</dbReference>
<dbReference type="Pfam" id="PF20243">
    <property type="entry name" value="MbnP"/>
    <property type="match status" value="1"/>
</dbReference>
<organism evidence="2 3">
    <name type="scientific">Chitinophaga solisilvae</name>
    <dbReference type="NCBI Taxonomy" id="1233460"/>
    <lineage>
        <taxon>Bacteria</taxon>
        <taxon>Pseudomonadati</taxon>
        <taxon>Bacteroidota</taxon>
        <taxon>Chitinophagia</taxon>
        <taxon>Chitinophagales</taxon>
        <taxon>Chitinophagaceae</taxon>
        <taxon>Chitinophaga</taxon>
    </lineage>
</organism>
<dbReference type="EMBL" id="RIAR02000001">
    <property type="protein sequence ID" value="NSL87150.1"/>
    <property type="molecule type" value="Genomic_DNA"/>
</dbReference>